<organism evidence="1">
    <name type="scientific">viral metagenome</name>
    <dbReference type="NCBI Taxonomy" id="1070528"/>
    <lineage>
        <taxon>unclassified sequences</taxon>
        <taxon>metagenomes</taxon>
        <taxon>organismal metagenomes</taxon>
    </lineage>
</organism>
<sequence>MPKRSRFQNVTCKNGVIFIHANNCSYRFTSVNAWSFAEHTNKFNPEEIEYTITVLCPDSDTTIVCYDKEEQETIMDELMLQEL</sequence>
<proteinExistence type="predicted"/>
<protein>
    <submittedName>
        <fullName evidence="1">Uncharacterized protein</fullName>
    </submittedName>
</protein>
<dbReference type="AlphaFoldDB" id="A0A6C0JKG0"/>
<name>A0A6C0JKG0_9ZZZZ</name>
<accession>A0A6C0JKG0</accession>
<dbReference type="EMBL" id="MN740410">
    <property type="protein sequence ID" value="QHU05250.1"/>
    <property type="molecule type" value="Genomic_DNA"/>
</dbReference>
<evidence type="ECO:0000313" key="1">
    <source>
        <dbReference type="EMBL" id="QHU05250.1"/>
    </source>
</evidence>
<reference evidence="1" key="1">
    <citation type="journal article" date="2020" name="Nature">
        <title>Giant virus diversity and host interactions through global metagenomics.</title>
        <authorList>
            <person name="Schulz F."/>
            <person name="Roux S."/>
            <person name="Paez-Espino D."/>
            <person name="Jungbluth S."/>
            <person name="Walsh D.A."/>
            <person name="Denef V.J."/>
            <person name="McMahon K.D."/>
            <person name="Konstantinidis K.T."/>
            <person name="Eloe-Fadrosh E.A."/>
            <person name="Kyrpides N.C."/>
            <person name="Woyke T."/>
        </authorList>
    </citation>
    <scope>NUCLEOTIDE SEQUENCE</scope>
    <source>
        <strain evidence="1">GVMAG-M-3300027734-16</strain>
    </source>
</reference>